<feature type="transmembrane region" description="Helical" evidence="1">
    <location>
        <begin position="218"/>
        <end position="239"/>
    </location>
</feature>
<reference evidence="2" key="1">
    <citation type="submission" date="2020-05" db="EMBL/GenBank/DDBJ databases">
        <authorList>
            <person name="Chiriac C."/>
            <person name="Salcher M."/>
            <person name="Ghai R."/>
            <person name="Kavagutti S V."/>
        </authorList>
    </citation>
    <scope>NUCLEOTIDE SEQUENCE</scope>
</reference>
<sequence length="447" mass="49911">MGEPGRSARKTLADLGLVLAGAVVLILYSSYGRPIWIDENLHFAMGQMDVGYVLKTIHNTTTEINHGQTGVYMFIDWILLRVLGANSVALRLPSLVAGGALLFCAVMFFRVRNFSYAWQYLILVVLAGQSFLMYFVGEARPYMFLAATAVATLAYYQYSPALRKSWVPRFIGIFGVCVGALMHAYYPLMLVIILFFSVSKAVRDGFLQRNTRSFLTFLNLPLLVTGAILYLAVGAFTWLRGTPEFGYDPFQSLGSPQGAVQSLIRDHFSTIWDWSNTWIVLVLVVVISLSLGRFRGVGRLAAPLALLFLAVGSSFVVSLASYLRDYWIMERQWVAGIALGSVALVWFFAELYKAGSRTDSWALRVPAFVFAALALISCYGAVQGQISMLQSYREAKLALESDTRTLDQLISERSEWPYIANINIARGGQVWPIFTEWYGRQAGMREN</sequence>
<dbReference type="AlphaFoldDB" id="A0A6J7ANJ9"/>
<evidence type="ECO:0000313" key="2">
    <source>
        <dbReference type="EMBL" id="CAB4834526.1"/>
    </source>
</evidence>
<feature type="transmembrane region" description="Helical" evidence="1">
    <location>
        <begin position="142"/>
        <end position="158"/>
    </location>
</feature>
<feature type="transmembrane region" description="Helical" evidence="1">
    <location>
        <begin position="274"/>
        <end position="294"/>
    </location>
</feature>
<gene>
    <name evidence="2" type="ORF">UFOPK3204_01524</name>
</gene>
<name>A0A6J7ANJ9_9ZZZZ</name>
<feature type="transmembrane region" description="Helical" evidence="1">
    <location>
        <begin position="170"/>
        <end position="198"/>
    </location>
</feature>
<accession>A0A6J7ANJ9</accession>
<keyword evidence="1" id="KW-1133">Transmembrane helix</keyword>
<feature type="transmembrane region" description="Helical" evidence="1">
    <location>
        <begin position="300"/>
        <end position="320"/>
    </location>
</feature>
<organism evidence="2">
    <name type="scientific">freshwater metagenome</name>
    <dbReference type="NCBI Taxonomy" id="449393"/>
    <lineage>
        <taxon>unclassified sequences</taxon>
        <taxon>metagenomes</taxon>
        <taxon>ecological metagenomes</taxon>
    </lineage>
</organism>
<feature type="transmembrane region" description="Helical" evidence="1">
    <location>
        <begin position="12"/>
        <end position="31"/>
    </location>
</feature>
<evidence type="ECO:0000256" key="1">
    <source>
        <dbReference type="SAM" id="Phobius"/>
    </source>
</evidence>
<proteinExistence type="predicted"/>
<keyword evidence="1" id="KW-0812">Transmembrane</keyword>
<keyword evidence="1" id="KW-0472">Membrane</keyword>
<protein>
    <submittedName>
        <fullName evidence="2">Unannotated protein</fullName>
    </submittedName>
</protein>
<dbReference type="EMBL" id="CAFABK010000095">
    <property type="protein sequence ID" value="CAB4834526.1"/>
    <property type="molecule type" value="Genomic_DNA"/>
</dbReference>
<feature type="transmembrane region" description="Helical" evidence="1">
    <location>
        <begin position="88"/>
        <end position="109"/>
    </location>
</feature>
<feature type="transmembrane region" description="Helical" evidence="1">
    <location>
        <begin position="332"/>
        <end position="349"/>
    </location>
</feature>
<feature type="transmembrane region" description="Helical" evidence="1">
    <location>
        <begin position="361"/>
        <end position="382"/>
    </location>
</feature>
<feature type="transmembrane region" description="Helical" evidence="1">
    <location>
        <begin position="116"/>
        <end position="136"/>
    </location>
</feature>